<dbReference type="EMBL" id="QQNB01000003">
    <property type="protein sequence ID" value="RDE04691.1"/>
    <property type="molecule type" value="Genomic_DNA"/>
</dbReference>
<evidence type="ECO:0000313" key="2">
    <source>
        <dbReference type="Proteomes" id="UP000253918"/>
    </source>
</evidence>
<dbReference type="AlphaFoldDB" id="A0A369VXY1"/>
<protein>
    <submittedName>
        <fullName evidence="1">Uncharacterized protein</fullName>
    </submittedName>
</protein>
<dbReference type="RefSeq" id="WP_114688428.1">
    <property type="nucleotide sequence ID" value="NZ_QQNB01000003.1"/>
</dbReference>
<organism evidence="1 2">
    <name type="scientific">Sphingomonas aracearum</name>
    <dbReference type="NCBI Taxonomy" id="2283317"/>
    <lineage>
        <taxon>Bacteria</taxon>
        <taxon>Pseudomonadati</taxon>
        <taxon>Pseudomonadota</taxon>
        <taxon>Alphaproteobacteria</taxon>
        <taxon>Sphingomonadales</taxon>
        <taxon>Sphingomonadaceae</taxon>
        <taxon>Sphingomonas</taxon>
    </lineage>
</organism>
<sequence>MAISFVGAAAEGGSSVVLPPHQAGDLILVWSYQGTSNANTIPLAPGFTAAAAQSGTGANSQSSRLAYKIAASGAETAGEWTNAEEVIAHVYRGVDPSTPIGGTSTLNATADVTFPAITMAVADGSSWIAAFAGWRTNNTNLGTATFPGLTQRGNIANSSASRSTAFDTAAGVTSFPATSSGGATGFRYRTAAVELRAAATGAVAMATAAATLSAVGIAAAAAALISAGATSALAPIDMASGGAVLARAAASNVFGSIVSTASGSTRIVAEVPAALDAISVASGGEVSVRAAAFGVLAPISTVSAADIALQAVAAPALGAVTLISSAAGAQARTADAAIVLGAVAGSGAGLVHVSATCTPSLGAVWLSGEGNGQVCATFAASLAHVTATSISETPVSGNLRAGFGSVTCTSAATAAVLPAFQPPRAAEIALVRGVQRLAIVPPLLRTIIVPERIIMEIAWGAKGASARVRRAADWSDWLAGDTIAQVQLAPLSGSATVTLDGHDGQVVGVWVEGGTPRSVTRVTMTIETAAGERETLTCAIRCE</sequence>
<gene>
    <name evidence="1" type="ORF">DVW87_13965</name>
</gene>
<keyword evidence="2" id="KW-1185">Reference proteome</keyword>
<dbReference type="Proteomes" id="UP000253918">
    <property type="component" value="Unassembled WGS sequence"/>
</dbReference>
<comment type="caution">
    <text evidence="1">The sequence shown here is derived from an EMBL/GenBank/DDBJ whole genome shotgun (WGS) entry which is preliminary data.</text>
</comment>
<accession>A0A369VXY1</accession>
<dbReference type="InterPro" id="IPR056928">
    <property type="entry name" value="Gp77-like"/>
</dbReference>
<dbReference type="Pfam" id="PF23148">
    <property type="entry name" value="Gp77"/>
    <property type="match status" value="1"/>
</dbReference>
<name>A0A369VXY1_9SPHN</name>
<proteinExistence type="predicted"/>
<reference evidence="1 2" key="1">
    <citation type="submission" date="2018-07" db="EMBL/GenBank/DDBJ databases">
        <title>a novel species of Sphingomonas isolated from the rhizosphere soil of Araceae plant.</title>
        <authorList>
            <person name="Zhiyong W."/>
            <person name="Qinglan Z."/>
            <person name="Zhiwei F."/>
            <person name="Ding X."/>
            <person name="Gejiao W."/>
            <person name="Shixue Z."/>
        </authorList>
    </citation>
    <scope>NUCLEOTIDE SEQUENCE [LARGE SCALE GENOMIC DNA]</scope>
    <source>
        <strain evidence="1 2">WZY 27</strain>
    </source>
</reference>
<evidence type="ECO:0000313" key="1">
    <source>
        <dbReference type="EMBL" id="RDE04691.1"/>
    </source>
</evidence>